<evidence type="ECO:0000256" key="1">
    <source>
        <dbReference type="ARBA" id="ARBA00004651"/>
    </source>
</evidence>
<dbReference type="AlphaFoldDB" id="A0A163XVE0"/>
<evidence type="ECO:0000259" key="8">
    <source>
        <dbReference type="Pfam" id="PF09335"/>
    </source>
</evidence>
<feature type="transmembrane region" description="Helical" evidence="7">
    <location>
        <begin position="173"/>
        <end position="193"/>
    </location>
</feature>
<evidence type="ECO:0000313" key="9">
    <source>
        <dbReference type="EMBL" id="KZD21425.1"/>
    </source>
</evidence>
<keyword evidence="3 7" id="KW-1003">Cell membrane</keyword>
<sequence length="197" mass="20767">MDIIQKISALIAAQADLAGPLGFVIAFFGCLVGSSFVVPAAAIVTATGVLIGAGVVSWTFVLWAIGGAVLGMSMSYELGKRYGPRLLEMRMLQSRQQLVARVRGLFERYGIAAIMVGYHIGPARALVTSVAGIAGMPRLKFETASIVSAMVWIVDHALIGVIPGTLIDADSPWLLPVAFGAPVVVIVLTVMLLRKAF</sequence>
<dbReference type="PANTHER" id="PTHR30353:SF15">
    <property type="entry name" value="INNER MEMBRANE PROTEIN YABI"/>
    <property type="match status" value="1"/>
</dbReference>
<feature type="domain" description="VTT" evidence="8">
    <location>
        <begin position="38"/>
        <end position="160"/>
    </location>
</feature>
<evidence type="ECO:0000256" key="6">
    <source>
        <dbReference type="ARBA" id="ARBA00023136"/>
    </source>
</evidence>
<dbReference type="OrthoDB" id="948134at2"/>
<evidence type="ECO:0000256" key="2">
    <source>
        <dbReference type="ARBA" id="ARBA00010792"/>
    </source>
</evidence>
<keyword evidence="5 7" id="KW-1133">Transmembrane helix</keyword>
<dbReference type="GO" id="GO:0005886">
    <property type="term" value="C:plasma membrane"/>
    <property type="evidence" value="ECO:0007669"/>
    <property type="project" value="UniProtKB-SubCell"/>
</dbReference>
<feature type="transmembrane region" description="Helical" evidence="7">
    <location>
        <begin position="146"/>
        <end position="167"/>
    </location>
</feature>
<proteinExistence type="inferred from homology"/>
<dbReference type="RefSeq" id="WP_068736537.1">
    <property type="nucleotide sequence ID" value="NZ_LVYV01000045.1"/>
</dbReference>
<dbReference type="InterPro" id="IPR032816">
    <property type="entry name" value="VTT_dom"/>
</dbReference>
<dbReference type="InterPro" id="IPR032818">
    <property type="entry name" value="DedA-like"/>
</dbReference>
<dbReference type="PANTHER" id="PTHR30353">
    <property type="entry name" value="INNER MEMBRANE PROTEIN DEDA-RELATED"/>
    <property type="match status" value="1"/>
</dbReference>
<comment type="subcellular location">
    <subcellularLocation>
        <location evidence="1 7">Cell membrane</location>
        <topology evidence="1 7">Multi-pass membrane protein</topology>
    </subcellularLocation>
</comment>
<evidence type="ECO:0000256" key="3">
    <source>
        <dbReference type="ARBA" id="ARBA00022475"/>
    </source>
</evidence>
<evidence type="ECO:0000256" key="5">
    <source>
        <dbReference type="ARBA" id="ARBA00022989"/>
    </source>
</evidence>
<dbReference type="Proteomes" id="UP000076574">
    <property type="component" value="Unassembled WGS sequence"/>
</dbReference>
<evidence type="ECO:0000256" key="7">
    <source>
        <dbReference type="RuleBase" id="RU367016"/>
    </source>
</evidence>
<gene>
    <name evidence="9" type="ORF">A4A58_13725</name>
</gene>
<feature type="transmembrane region" description="Helical" evidence="7">
    <location>
        <begin position="21"/>
        <end position="43"/>
    </location>
</feature>
<comment type="similarity">
    <text evidence="2 7">Belongs to the DedA family.</text>
</comment>
<accession>A0A163XVE0</accession>
<keyword evidence="6 7" id="KW-0472">Membrane</keyword>
<dbReference type="Pfam" id="PF09335">
    <property type="entry name" value="VTT_dom"/>
    <property type="match status" value="1"/>
</dbReference>
<keyword evidence="10" id="KW-1185">Reference proteome</keyword>
<protein>
    <recommendedName>
        <fullName evidence="8">VTT domain-containing protein</fullName>
    </recommendedName>
</protein>
<name>A0A163XVE0_9BRAD</name>
<dbReference type="EMBL" id="LVYV01000045">
    <property type="protein sequence ID" value="KZD21425.1"/>
    <property type="molecule type" value="Genomic_DNA"/>
</dbReference>
<reference evidence="9 10" key="1">
    <citation type="submission" date="2016-03" db="EMBL/GenBank/DDBJ databases">
        <title>Microsymbionts genomes from the relict species Vavilovia formosa (Stev.) Fed.</title>
        <authorList>
            <person name="Kopat V."/>
            <person name="Chirak E."/>
            <person name="Kimeklis A."/>
            <person name="Andronov E."/>
        </authorList>
    </citation>
    <scope>NUCLEOTIDE SEQUENCE [LARGE SCALE GENOMIC DNA]</scope>
    <source>
        <strain evidence="9 10">Vaf07</strain>
    </source>
</reference>
<keyword evidence="4 7" id="KW-0812">Transmembrane</keyword>
<comment type="caution">
    <text evidence="9">The sequence shown here is derived from an EMBL/GenBank/DDBJ whole genome shotgun (WGS) entry which is preliminary data.</text>
</comment>
<feature type="transmembrane region" description="Helical" evidence="7">
    <location>
        <begin position="49"/>
        <end position="71"/>
    </location>
</feature>
<dbReference type="PROSITE" id="PS51257">
    <property type="entry name" value="PROKAR_LIPOPROTEIN"/>
    <property type="match status" value="1"/>
</dbReference>
<organism evidence="9 10">
    <name type="scientific">Tardiphaga robiniae</name>
    <dbReference type="NCBI Taxonomy" id="943830"/>
    <lineage>
        <taxon>Bacteria</taxon>
        <taxon>Pseudomonadati</taxon>
        <taxon>Pseudomonadota</taxon>
        <taxon>Alphaproteobacteria</taxon>
        <taxon>Hyphomicrobiales</taxon>
        <taxon>Nitrobacteraceae</taxon>
        <taxon>Tardiphaga</taxon>
    </lineage>
</organism>
<evidence type="ECO:0000256" key="4">
    <source>
        <dbReference type="ARBA" id="ARBA00022692"/>
    </source>
</evidence>
<evidence type="ECO:0000313" key="10">
    <source>
        <dbReference type="Proteomes" id="UP000076574"/>
    </source>
</evidence>